<evidence type="ECO:0000256" key="6">
    <source>
        <dbReference type="ARBA" id="ARBA00023110"/>
    </source>
</evidence>
<dbReference type="HAMAP" id="MF_00303">
    <property type="entry name" value="Trigger_factor_Tig"/>
    <property type="match status" value="1"/>
</dbReference>
<dbReference type="InterPro" id="IPR036611">
    <property type="entry name" value="Trigger_fac_ribosome-bd_sf"/>
</dbReference>
<keyword evidence="9 12" id="KW-0131">Cell cycle</keyword>
<dbReference type="SUPFAM" id="SSF109998">
    <property type="entry name" value="Triger factor/SurA peptide-binding domain-like"/>
    <property type="match status" value="1"/>
</dbReference>
<evidence type="ECO:0000256" key="13">
    <source>
        <dbReference type="PROSITE-ProRule" id="PRU00277"/>
    </source>
</evidence>
<evidence type="ECO:0000256" key="14">
    <source>
        <dbReference type="RuleBase" id="RU003914"/>
    </source>
</evidence>
<organism evidence="16 17">
    <name type="scientific">Dethiobacter alkaliphilus AHT 1</name>
    <dbReference type="NCBI Taxonomy" id="555088"/>
    <lineage>
        <taxon>Bacteria</taxon>
        <taxon>Bacillati</taxon>
        <taxon>Bacillota</taxon>
        <taxon>Dethiobacteria</taxon>
        <taxon>Dethiobacterales</taxon>
        <taxon>Dethiobacteraceae</taxon>
        <taxon>Dethiobacter</taxon>
    </lineage>
</organism>
<dbReference type="GO" id="GO:0051301">
    <property type="term" value="P:cell division"/>
    <property type="evidence" value="ECO:0007669"/>
    <property type="project" value="UniProtKB-KW"/>
</dbReference>
<dbReference type="InterPro" id="IPR046357">
    <property type="entry name" value="PPIase_dom_sf"/>
</dbReference>
<dbReference type="InterPro" id="IPR037041">
    <property type="entry name" value="Trigger_fac_C_sf"/>
</dbReference>
<comment type="subcellular location">
    <subcellularLocation>
        <location evidence="12">Cytoplasm</location>
    </subcellularLocation>
    <text evidence="12">About half TF is bound to the ribosome near the polypeptide exit tunnel while the other half is free in the cytoplasm.</text>
</comment>
<dbReference type="Gene3D" id="1.10.3120.10">
    <property type="entry name" value="Trigger factor, C-terminal domain"/>
    <property type="match status" value="1"/>
</dbReference>
<dbReference type="STRING" id="555088.DealDRAFT_1052"/>
<evidence type="ECO:0000256" key="1">
    <source>
        <dbReference type="ARBA" id="ARBA00000971"/>
    </source>
</evidence>
<evidence type="ECO:0000256" key="5">
    <source>
        <dbReference type="ARBA" id="ARBA00022618"/>
    </source>
</evidence>
<dbReference type="Proteomes" id="UP000006443">
    <property type="component" value="Unassembled WGS sequence"/>
</dbReference>
<evidence type="ECO:0000256" key="10">
    <source>
        <dbReference type="ARBA" id="ARBA00024849"/>
    </source>
</evidence>
<comment type="caution">
    <text evidence="16">The sequence shown here is derived from an EMBL/GenBank/DDBJ whole genome shotgun (WGS) entry which is preliminary data.</text>
</comment>
<dbReference type="Pfam" id="PF05697">
    <property type="entry name" value="Trigger_N"/>
    <property type="match status" value="1"/>
</dbReference>
<evidence type="ECO:0000256" key="11">
    <source>
        <dbReference type="ARBA" id="ARBA00029986"/>
    </source>
</evidence>
<keyword evidence="12" id="KW-0963">Cytoplasm</keyword>
<keyword evidence="8 12" id="KW-0413">Isomerase</keyword>
<comment type="domain">
    <text evidence="12">Consists of 3 domains; the N-terminus binds the ribosome, the middle domain has PPIase activity, while the C-terminus has intrinsic chaperone activity on its own.</text>
</comment>
<dbReference type="InterPro" id="IPR008880">
    <property type="entry name" value="Trigger_fac_C"/>
</dbReference>
<proteinExistence type="inferred from homology"/>
<evidence type="ECO:0000256" key="8">
    <source>
        <dbReference type="ARBA" id="ARBA00023235"/>
    </source>
</evidence>
<dbReference type="GO" id="GO:0003755">
    <property type="term" value="F:peptidyl-prolyl cis-trans isomerase activity"/>
    <property type="evidence" value="ECO:0007669"/>
    <property type="project" value="UniProtKB-UniRule"/>
</dbReference>
<reference evidence="16 17" key="1">
    <citation type="submission" date="2009-02" db="EMBL/GenBank/DDBJ databases">
        <title>Sequencing of the draft genome and assembly of Dethiobacter alkaliphilus AHT 1.</title>
        <authorList>
            <consortium name="US DOE Joint Genome Institute (JGI-PGF)"/>
            <person name="Lucas S."/>
            <person name="Copeland A."/>
            <person name="Lapidus A."/>
            <person name="Glavina del Rio T."/>
            <person name="Dalin E."/>
            <person name="Tice H."/>
            <person name="Bruce D."/>
            <person name="Goodwin L."/>
            <person name="Pitluck S."/>
            <person name="Larimer F."/>
            <person name="Land M.L."/>
            <person name="Hauser L."/>
            <person name="Muyzer G."/>
        </authorList>
    </citation>
    <scope>NUCLEOTIDE SEQUENCE [LARGE SCALE GENOMIC DNA]</scope>
    <source>
        <strain evidence="16 17">AHT 1</strain>
    </source>
</reference>
<dbReference type="PANTHER" id="PTHR30560:SF3">
    <property type="entry name" value="TRIGGER FACTOR-LIKE PROTEIN TIG, CHLOROPLASTIC"/>
    <property type="match status" value="1"/>
</dbReference>
<dbReference type="SUPFAM" id="SSF102735">
    <property type="entry name" value="Trigger factor ribosome-binding domain"/>
    <property type="match status" value="1"/>
</dbReference>
<dbReference type="Pfam" id="PF05698">
    <property type="entry name" value="Trigger_C"/>
    <property type="match status" value="1"/>
</dbReference>
<comment type="function">
    <text evidence="10 12">Involved in protein export. Acts as a chaperone by maintaining the newly synthesized protein in an open conformation. Functions as a peptidyl-prolyl cis-trans isomerase.</text>
</comment>
<dbReference type="InterPro" id="IPR027304">
    <property type="entry name" value="Trigger_fact/SurA_dom_sf"/>
</dbReference>
<evidence type="ECO:0000256" key="2">
    <source>
        <dbReference type="ARBA" id="ARBA00005464"/>
    </source>
</evidence>
<evidence type="ECO:0000256" key="7">
    <source>
        <dbReference type="ARBA" id="ARBA00023186"/>
    </source>
</evidence>
<dbReference type="FunFam" id="3.10.50.40:FF:000001">
    <property type="entry name" value="Trigger factor"/>
    <property type="match status" value="1"/>
</dbReference>
<sequence>MVKVEKIDGSKVALEIEVEQPVVEDALNQAYKKVVKQVSLPGFRKGKVPRPILESRFGPEVLYEEALEIMVPDAYDNAVEEAGIEPIDRPEIDLVQMEKGKPFIFKATVEVKPEVELGEYRGVEVTRELKEITEDDVEKKLDAMRHEHVKMHVVDGAVEQGDLAVIDFTGYKDGEPFEGGSAEGHSLEVGSGSFIPGFEEQVVGMKAGEEKDIDVTFPEDYHSEDLAGKPVTFKVKVQEVKRKEYPELNDDFAAEVSEFGTLAELKEDVLNKLKEEEENRAKTVVEEKVVQAVAANSEAPVPDPMVEREIDRMTGEMEQFLRMQGLTLEKFTSLTGKTMEDLREEKREEAGQRVKANLVLDAIIEKEGIEATDEEVEERIEKFAESYGQPVETIKEYFEAQGQSNVLRQEIKFRKAVDFLMEEAKITDVAASEPKQEE</sequence>
<dbReference type="Pfam" id="PF00254">
    <property type="entry name" value="FKBP_C"/>
    <property type="match status" value="1"/>
</dbReference>
<evidence type="ECO:0000256" key="9">
    <source>
        <dbReference type="ARBA" id="ARBA00023306"/>
    </source>
</evidence>
<evidence type="ECO:0000256" key="4">
    <source>
        <dbReference type="ARBA" id="ARBA00016902"/>
    </source>
</evidence>
<dbReference type="PIRSF" id="PIRSF003095">
    <property type="entry name" value="Trigger_factor"/>
    <property type="match status" value="1"/>
</dbReference>
<keyword evidence="6 12" id="KW-0697">Rotamase</keyword>
<dbReference type="Gene3D" id="3.30.70.1050">
    <property type="entry name" value="Trigger factor ribosome-binding domain"/>
    <property type="match status" value="1"/>
</dbReference>
<dbReference type="GO" id="GO:0015031">
    <property type="term" value="P:protein transport"/>
    <property type="evidence" value="ECO:0007669"/>
    <property type="project" value="UniProtKB-UniRule"/>
</dbReference>
<gene>
    <name evidence="12" type="primary">tig</name>
    <name evidence="16" type="ORF">DealDRAFT_1052</name>
</gene>
<dbReference type="SUPFAM" id="SSF54534">
    <property type="entry name" value="FKBP-like"/>
    <property type="match status" value="1"/>
</dbReference>
<dbReference type="InterPro" id="IPR005215">
    <property type="entry name" value="Trig_fac"/>
</dbReference>
<dbReference type="PROSITE" id="PS50059">
    <property type="entry name" value="FKBP_PPIASE"/>
    <property type="match status" value="1"/>
</dbReference>
<evidence type="ECO:0000259" key="15">
    <source>
        <dbReference type="PROSITE" id="PS50059"/>
    </source>
</evidence>
<feature type="domain" description="PPIase FKBP-type" evidence="15">
    <location>
        <begin position="161"/>
        <end position="243"/>
    </location>
</feature>
<evidence type="ECO:0000256" key="12">
    <source>
        <dbReference type="HAMAP-Rule" id="MF_00303"/>
    </source>
</evidence>
<dbReference type="NCBIfam" id="TIGR00115">
    <property type="entry name" value="tig"/>
    <property type="match status" value="1"/>
</dbReference>
<evidence type="ECO:0000313" key="17">
    <source>
        <dbReference type="Proteomes" id="UP000006443"/>
    </source>
</evidence>
<keyword evidence="17" id="KW-1185">Reference proteome</keyword>
<comment type="catalytic activity">
    <reaction evidence="1 12 13">
        <text>[protein]-peptidylproline (omega=180) = [protein]-peptidylproline (omega=0)</text>
        <dbReference type="Rhea" id="RHEA:16237"/>
        <dbReference type="Rhea" id="RHEA-COMP:10747"/>
        <dbReference type="Rhea" id="RHEA-COMP:10748"/>
        <dbReference type="ChEBI" id="CHEBI:83833"/>
        <dbReference type="ChEBI" id="CHEBI:83834"/>
        <dbReference type="EC" id="5.2.1.8"/>
    </reaction>
</comment>
<dbReference type="eggNOG" id="COG0544">
    <property type="taxonomic scope" value="Bacteria"/>
</dbReference>
<protein>
    <recommendedName>
        <fullName evidence="4 12">Trigger factor</fullName>
        <shortName evidence="12">TF</shortName>
        <ecNumber evidence="3 12">5.2.1.8</ecNumber>
    </recommendedName>
    <alternativeName>
        <fullName evidence="11 12">PPIase</fullName>
    </alternativeName>
</protein>
<keyword evidence="5 12" id="KW-0132">Cell division</keyword>
<comment type="similarity">
    <text evidence="2 12 14">Belongs to the FKBP-type PPIase family. Tig subfamily.</text>
</comment>
<dbReference type="InterPro" id="IPR001179">
    <property type="entry name" value="PPIase_FKBP_dom"/>
</dbReference>
<accession>C0GEZ3</accession>
<dbReference type="OrthoDB" id="9767721at2"/>
<name>C0GEZ3_DETAL</name>
<dbReference type="EMBL" id="ACJM01000004">
    <property type="protein sequence ID" value="EEG78175.1"/>
    <property type="molecule type" value="Genomic_DNA"/>
</dbReference>
<dbReference type="EC" id="5.2.1.8" evidence="3 12"/>
<dbReference type="GO" id="GO:0051083">
    <property type="term" value="P:'de novo' cotranslational protein folding"/>
    <property type="evidence" value="ECO:0007669"/>
    <property type="project" value="TreeGrafter"/>
</dbReference>
<dbReference type="GO" id="GO:0043022">
    <property type="term" value="F:ribosome binding"/>
    <property type="evidence" value="ECO:0007669"/>
    <property type="project" value="TreeGrafter"/>
</dbReference>
<dbReference type="Gene3D" id="3.10.50.40">
    <property type="match status" value="1"/>
</dbReference>
<keyword evidence="7 12" id="KW-0143">Chaperone</keyword>
<dbReference type="AlphaFoldDB" id="C0GEZ3"/>
<evidence type="ECO:0000313" key="16">
    <source>
        <dbReference type="EMBL" id="EEG78175.1"/>
    </source>
</evidence>
<evidence type="ECO:0000256" key="3">
    <source>
        <dbReference type="ARBA" id="ARBA00013194"/>
    </source>
</evidence>
<dbReference type="RefSeq" id="WP_008515526.1">
    <property type="nucleotide sequence ID" value="NZ_ACJM01000004.1"/>
</dbReference>
<dbReference type="GO" id="GO:0043335">
    <property type="term" value="P:protein unfolding"/>
    <property type="evidence" value="ECO:0007669"/>
    <property type="project" value="TreeGrafter"/>
</dbReference>
<dbReference type="GO" id="GO:0044183">
    <property type="term" value="F:protein folding chaperone"/>
    <property type="evidence" value="ECO:0007669"/>
    <property type="project" value="TreeGrafter"/>
</dbReference>
<dbReference type="InterPro" id="IPR008881">
    <property type="entry name" value="Trigger_fac_ribosome-bd_bac"/>
</dbReference>
<dbReference type="GO" id="GO:0005737">
    <property type="term" value="C:cytoplasm"/>
    <property type="evidence" value="ECO:0007669"/>
    <property type="project" value="UniProtKB-SubCell"/>
</dbReference>
<dbReference type="PANTHER" id="PTHR30560">
    <property type="entry name" value="TRIGGER FACTOR CHAPERONE AND PEPTIDYL-PROLYL CIS/TRANS ISOMERASE"/>
    <property type="match status" value="1"/>
</dbReference>